<dbReference type="Proteomes" id="UP001214530">
    <property type="component" value="Chromosome"/>
</dbReference>
<dbReference type="EMBL" id="CP119313">
    <property type="protein sequence ID" value="WEK21298.1"/>
    <property type="molecule type" value="Genomic_DNA"/>
</dbReference>
<accession>A0AAJ5WC42</accession>
<organism evidence="1 2">
    <name type="scientific">Candidatus Pedobacter colombiensis</name>
    <dbReference type="NCBI Taxonomy" id="3121371"/>
    <lineage>
        <taxon>Bacteria</taxon>
        <taxon>Pseudomonadati</taxon>
        <taxon>Bacteroidota</taxon>
        <taxon>Sphingobacteriia</taxon>
        <taxon>Sphingobacteriales</taxon>
        <taxon>Sphingobacteriaceae</taxon>
        <taxon>Pedobacter</taxon>
    </lineage>
</organism>
<name>A0AAJ5WC42_9SPHI</name>
<evidence type="ECO:0000313" key="2">
    <source>
        <dbReference type="Proteomes" id="UP001214530"/>
    </source>
</evidence>
<protein>
    <submittedName>
        <fullName evidence="1">Helix-turn-helix domain-containing protein</fullName>
    </submittedName>
</protein>
<reference evidence="1" key="1">
    <citation type="submission" date="2023-03" db="EMBL/GenBank/DDBJ databases">
        <title>Andean soil-derived lignocellulolytic bacterial consortium as a source of novel taxa and putative plastic-active enzymes.</title>
        <authorList>
            <person name="Diaz-Garcia L."/>
            <person name="Chuvochina M."/>
            <person name="Feuerriegel G."/>
            <person name="Bunk B."/>
            <person name="Sproer C."/>
            <person name="Streit W.R."/>
            <person name="Rodriguez L.M."/>
            <person name="Overmann J."/>
            <person name="Jimenez D.J."/>
        </authorList>
    </citation>
    <scope>NUCLEOTIDE SEQUENCE</scope>
    <source>
        <strain evidence="1">MAG 3858</strain>
    </source>
</reference>
<proteinExistence type="predicted"/>
<evidence type="ECO:0000313" key="1">
    <source>
        <dbReference type="EMBL" id="WEK21298.1"/>
    </source>
</evidence>
<gene>
    <name evidence="1" type="ORF">P0Y49_09100</name>
</gene>
<dbReference type="AlphaFoldDB" id="A0AAJ5WC42"/>
<sequence>MDLNVGKVIERVVRRDHMGISALSRKLHVSRRTIYNWFDQESLSFEIICKIGNAIKYDFSKEFPDDFARVDNEITSNMNHFKNGEDNSTESFPVNYWMNKYIKLLEKYNELLSHKFPI</sequence>